<name>A0ABD3QMX5_9STRA</name>
<comment type="caution">
    <text evidence="1">The sequence shown here is derived from an EMBL/GenBank/DDBJ whole genome shotgun (WGS) entry which is preliminary data.</text>
</comment>
<gene>
    <name evidence="1" type="ORF">HJC23_006984</name>
</gene>
<dbReference type="Proteomes" id="UP001516023">
    <property type="component" value="Unassembled WGS sequence"/>
</dbReference>
<keyword evidence="2" id="KW-1185">Reference proteome</keyword>
<sequence>MRRDETWKIDLTAQMEKTKQPPPSIFSDELSLLNPIPDKAGKYVKEVVLGTLLPIFNTSCIEEVL</sequence>
<evidence type="ECO:0000313" key="2">
    <source>
        <dbReference type="Proteomes" id="UP001516023"/>
    </source>
</evidence>
<proteinExistence type="predicted"/>
<evidence type="ECO:0000313" key="1">
    <source>
        <dbReference type="EMBL" id="KAL3801374.1"/>
    </source>
</evidence>
<reference evidence="1 2" key="1">
    <citation type="journal article" date="2020" name="G3 (Bethesda)">
        <title>Improved Reference Genome for Cyclotella cryptica CCMP332, a Model for Cell Wall Morphogenesis, Salinity Adaptation, and Lipid Production in Diatoms (Bacillariophyta).</title>
        <authorList>
            <person name="Roberts W.R."/>
            <person name="Downey K.M."/>
            <person name="Ruck E.C."/>
            <person name="Traller J.C."/>
            <person name="Alverson A.J."/>
        </authorList>
    </citation>
    <scope>NUCLEOTIDE SEQUENCE [LARGE SCALE GENOMIC DNA]</scope>
    <source>
        <strain evidence="1 2">CCMP332</strain>
    </source>
</reference>
<protein>
    <submittedName>
        <fullName evidence="1">Uncharacterized protein</fullName>
    </submittedName>
</protein>
<organism evidence="1 2">
    <name type="scientific">Cyclotella cryptica</name>
    <dbReference type="NCBI Taxonomy" id="29204"/>
    <lineage>
        <taxon>Eukaryota</taxon>
        <taxon>Sar</taxon>
        <taxon>Stramenopiles</taxon>
        <taxon>Ochrophyta</taxon>
        <taxon>Bacillariophyta</taxon>
        <taxon>Coscinodiscophyceae</taxon>
        <taxon>Thalassiosirophycidae</taxon>
        <taxon>Stephanodiscales</taxon>
        <taxon>Stephanodiscaceae</taxon>
        <taxon>Cyclotella</taxon>
    </lineage>
</organism>
<dbReference type="EMBL" id="JABMIG020000027">
    <property type="protein sequence ID" value="KAL3801374.1"/>
    <property type="molecule type" value="Genomic_DNA"/>
</dbReference>
<accession>A0ABD3QMX5</accession>
<dbReference type="AlphaFoldDB" id="A0ABD3QMX5"/>